<dbReference type="EMBL" id="PKGO01000001">
    <property type="protein sequence ID" value="PKY71193.1"/>
    <property type="molecule type" value="Genomic_DNA"/>
</dbReference>
<feature type="domain" description="Aminoglycoside phosphotransferase" evidence="2">
    <location>
        <begin position="34"/>
        <end position="251"/>
    </location>
</feature>
<organism evidence="3 4">
    <name type="scientific">Brevibacterium ravenspurgense</name>
    <dbReference type="NCBI Taxonomy" id="479117"/>
    <lineage>
        <taxon>Bacteria</taxon>
        <taxon>Bacillati</taxon>
        <taxon>Actinomycetota</taxon>
        <taxon>Actinomycetes</taxon>
        <taxon>Micrococcales</taxon>
        <taxon>Brevibacteriaceae</taxon>
        <taxon>Brevibacterium</taxon>
    </lineage>
</organism>
<evidence type="ECO:0000313" key="3">
    <source>
        <dbReference type="EMBL" id="PKY71193.1"/>
    </source>
</evidence>
<dbReference type="Proteomes" id="UP000242755">
    <property type="component" value="Unassembled WGS sequence"/>
</dbReference>
<gene>
    <name evidence="3" type="ORF">CYJ40_00480</name>
</gene>
<reference evidence="3 4" key="1">
    <citation type="submission" date="2017-12" db="EMBL/GenBank/DDBJ databases">
        <title>Phylogenetic diversity of female urinary microbiome.</title>
        <authorList>
            <person name="Thomas-White K."/>
            <person name="Wolfe A.J."/>
        </authorList>
    </citation>
    <scope>NUCLEOTIDE SEQUENCE [LARGE SCALE GENOMIC DNA]</scope>
    <source>
        <strain evidence="3 4">UMB0426</strain>
    </source>
</reference>
<accession>A0A2I1IJA0</accession>
<dbReference type="Pfam" id="PF01636">
    <property type="entry name" value="APH"/>
    <property type="match status" value="1"/>
</dbReference>
<dbReference type="Gene3D" id="3.90.1200.10">
    <property type="match status" value="1"/>
</dbReference>
<dbReference type="AlphaFoldDB" id="A0A2I1IJA0"/>
<protein>
    <recommendedName>
        <fullName evidence="2">Aminoglycoside phosphotransferase domain-containing protein</fullName>
    </recommendedName>
</protein>
<feature type="region of interest" description="Disordered" evidence="1">
    <location>
        <begin position="305"/>
        <end position="348"/>
    </location>
</feature>
<sequence length="348" mass="37890">MDTFDLRAVAISTVMLDGFKAKRWKRLDDERGPRLLVSDGERTVVVAAFDQAAAIDAEAEKLASAVLRSILPTERSFAVPRVIESRTFRPGQISEEECCIAISQPLEGAPMSTEDFRTAPSHVDSLAEILAVLHGAETGPIADAGLVVHEPQEARSLLWDLLDRGAATGRVPSQLLERWETVLETPALWHFLPVPLHGDLTIDALRTNGESIVTVADFSSLRVGDPALDLEAVSHLLEPEDFDRFLELYTERVRHDDAGLRSRIDLRSEMAVLELLLAAVDSGDNAQIKEVEEMLADLAELIVPQGDSDATGGEPKQGIQTTDDSDGLRPLSFGAPDDEGEATDVISR</sequence>
<evidence type="ECO:0000259" key="2">
    <source>
        <dbReference type="Pfam" id="PF01636"/>
    </source>
</evidence>
<dbReference type="SUPFAM" id="SSF56112">
    <property type="entry name" value="Protein kinase-like (PK-like)"/>
    <property type="match status" value="1"/>
</dbReference>
<dbReference type="RefSeq" id="WP_101671717.1">
    <property type="nucleotide sequence ID" value="NZ_PKGO01000001.1"/>
</dbReference>
<name>A0A2I1IJA0_9MICO</name>
<dbReference type="STRING" id="1176165.GCA_001584405_01841"/>
<comment type="caution">
    <text evidence="3">The sequence shown here is derived from an EMBL/GenBank/DDBJ whole genome shotgun (WGS) entry which is preliminary data.</text>
</comment>
<dbReference type="InterPro" id="IPR011009">
    <property type="entry name" value="Kinase-like_dom_sf"/>
</dbReference>
<evidence type="ECO:0000313" key="4">
    <source>
        <dbReference type="Proteomes" id="UP000242755"/>
    </source>
</evidence>
<evidence type="ECO:0000256" key="1">
    <source>
        <dbReference type="SAM" id="MobiDB-lite"/>
    </source>
</evidence>
<proteinExistence type="predicted"/>
<dbReference type="InterPro" id="IPR002575">
    <property type="entry name" value="Aminoglycoside_PTrfase"/>
</dbReference>